<dbReference type="Proteomes" id="UP000272942">
    <property type="component" value="Unassembled WGS sequence"/>
</dbReference>
<name>A0A183A2X2_9TREM</name>
<dbReference type="AlphaFoldDB" id="A0A183A2X2"/>
<reference evidence="2 3" key="2">
    <citation type="submission" date="2018-11" db="EMBL/GenBank/DDBJ databases">
        <authorList>
            <consortium name="Pathogen Informatics"/>
        </authorList>
    </citation>
    <scope>NUCLEOTIDE SEQUENCE [LARGE SCALE GENOMIC DNA]</scope>
    <source>
        <strain evidence="2 3">Egypt</strain>
    </source>
</reference>
<evidence type="ECO:0000256" key="1">
    <source>
        <dbReference type="SAM" id="MobiDB-lite"/>
    </source>
</evidence>
<dbReference type="WBParaSite" id="ECPE_0000130701-mRNA-1">
    <property type="protein sequence ID" value="ECPE_0000130701-mRNA-1"/>
    <property type="gene ID" value="ECPE_0000130701"/>
</dbReference>
<accession>A0A183A2X2</accession>
<evidence type="ECO:0000313" key="2">
    <source>
        <dbReference type="EMBL" id="VDP36387.1"/>
    </source>
</evidence>
<protein>
    <submittedName>
        <fullName evidence="2 4">Uncharacterized protein</fullName>
    </submittedName>
</protein>
<reference evidence="4" key="1">
    <citation type="submission" date="2016-06" db="UniProtKB">
        <authorList>
            <consortium name="WormBaseParasite"/>
        </authorList>
    </citation>
    <scope>IDENTIFICATION</scope>
</reference>
<evidence type="ECO:0000313" key="3">
    <source>
        <dbReference type="Proteomes" id="UP000272942"/>
    </source>
</evidence>
<feature type="region of interest" description="Disordered" evidence="1">
    <location>
        <begin position="21"/>
        <end position="83"/>
    </location>
</feature>
<feature type="compositionally biased region" description="Low complexity" evidence="1">
    <location>
        <begin position="67"/>
        <end position="76"/>
    </location>
</feature>
<feature type="compositionally biased region" description="Basic and acidic residues" evidence="1">
    <location>
        <begin position="21"/>
        <end position="37"/>
    </location>
</feature>
<gene>
    <name evidence="2" type="ORF">ECPE_LOCUS1307</name>
</gene>
<sequence>MVEITDSTYANVQRWHIDQIQLKDERTAGTSEHHEEADNPSNSQPPDAAVLECHDVEQEDAVQPTESATSTSGTLRTSRRKASQIDETLLMAKICGDPVTSTHAP</sequence>
<organism evidence="4">
    <name type="scientific">Echinostoma caproni</name>
    <dbReference type="NCBI Taxonomy" id="27848"/>
    <lineage>
        <taxon>Eukaryota</taxon>
        <taxon>Metazoa</taxon>
        <taxon>Spiralia</taxon>
        <taxon>Lophotrochozoa</taxon>
        <taxon>Platyhelminthes</taxon>
        <taxon>Trematoda</taxon>
        <taxon>Digenea</taxon>
        <taxon>Plagiorchiida</taxon>
        <taxon>Echinostomata</taxon>
        <taxon>Echinostomatoidea</taxon>
        <taxon>Echinostomatidae</taxon>
        <taxon>Echinostoma</taxon>
    </lineage>
</organism>
<dbReference type="EMBL" id="UZAN01007272">
    <property type="protein sequence ID" value="VDP36387.1"/>
    <property type="molecule type" value="Genomic_DNA"/>
</dbReference>
<evidence type="ECO:0000313" key="4">
    <source>
        <dbReference type="WBParaSite" id="ECPE_0000130701-mRNA-1"/>
    </source>
</evidence>
<proteinExistence type="predicted"/>
<keyword evidence="3" id="KW-1185">Reference proteome</keyword>